<reference evidence="1 2" key="1">
    <citation type="journal article" date="2011" name="Genome Biol.">
        <title>Comparative genome sequence analysis underscores mycoparasitism as the ancestral life style of Trichoderma.</title>
        <authorList>
            <person name="Kubicek C.P."/>
            <person name="Herrera-Estrella A."/>
            <person name="Seidl-Seiboth V."/>
            <person name="Martinez D.A."/>
            <person name="Druzhinina I.S."/>
            <person name="Thon M."/>
            <person name="Zeilinger S."/>
            <person name="Casas-Flores S."/>
            <person name="Horwitz B.A."/>
            <person name="Mukherjee P.K."/>
            <person name="Mukherjee M."/>
            <person name="Kredics L."/>
            <person name="Alcaraz L.D."/>
            <person name="Aerts A."/>
            <person name="Antal Z."/>
            <person name="Atanasova L."/>
            <person name="Cervantes-Badillo M.G."/>
            <person name="Challacombe J."/>
            <person name="Chertkov O."/>
            <person name="McCluskey K."/>
            <person name="Coulpier F."/>
            <person name="Deshpande N."/>
            <person name="von Doehren H."/>
            <person name="Ebbole D.J."/>
            <person name="Esquivel-Naranjo E.U."/>
            <person name="Fekete E."/>
            <person name="Flipphi M."/>
            <person name="Glaser F."/>
            <person name="Gomez-Rodriguez E.Y."/>
            <person name="Gruber S."/>
            <person name="Han C."/>
            <person name="Henrissat B."/>
            <person name="Hermosa R."/>
            <person name="Hernandez-Onate M."/>
            <person name="Karaffa L."/>
            <person name="Kosti I."/>
            <person name="Le Crom S."/>
            <person name="Lindquist E."/>
            <person name="Lucas S."/>
            <person name="Luebeck M."/>
            <person name="Luebeck P.S."/>
            <person name="Margeot A."/>
            <person name="Metz B."/>
            <person name="Misra M."/>
            <person name="Nevalainen H."/>
            <person name="Omann M."/>
            <person name="Packer N."/>
            <person name="Perrone G."/>
            <person name="Uresti-Rivera E.E."/>
            <person name="Salamov A."/>
            <person name="Schmoll M."/>
            <person name="Seiboth B."/>
            <person name="Shapiro H."/>
            <person name="Sukno S."/>
            <person name="Tamayo-Ramos J.A."/>
            <person name="Tisch D."/>
            <person name="Wiest A."/>
            <person name="Wilkinson H.H."/>
            <person name="Zhang M."/>
            <person name="Coutinho P.M."/>
            <person name="Kenerley C.M."/>
            <person name="Monte E."/>
            <person name="Baker S.E."/>
            <person name="Grigoriev I.V."/>
        </authorList>
    </citation>
    <scope>NUCLEOTIDE SEQUENCE [LARGE SCALE GENOMIC DNA]</scope>
    <source>
        <strain evidence="2">Gv29-8 / FGSC 10586</strain>
    </source>
</reference>
<dbReference type="RefSeq" id="XP_013958337.1">
    <property type="nucleotide sequence ID" value="XM_014102862.1"/>
</dbReference>
<dbReference type="OrthoDB" id="5150787at2759"/>
<dbReference type="HOGENOM" id="CLU_1115882_0_0_1"/>
<dbReference type="AlphaFoldDB" id="G9MN49"/>
<name>G9MN49_HYPVG</name>
<proteinExistence type="predicted"/>
<sequence length="249" mass="27201">MGYKKHTWLELPTAAKFPRIHTGLQLQGRASEQTMATFHRFSKVRCNPKPVNQYTWICLTGKQKVSIKSSGQILVQEDAVHHRYLTGRGAWSVSLNLVDVKFRIAMGIAIFPILDSFASATHMTLSLRALGSAALLAITASCKQLVLNFDDIAISNDHGCANSTLDATIVYHEIAVSNSFFTASVFNATKTAACSYVINGWGPYHISTTSNGVNYQFLEVSAVIPTGTLPGQVRLPSFFVDSLVLESTD</sequence>
<dbReference type="Proteomes" id="UP000007115">
    <property type="component" value="Unassembled WGS sequence"/>
</dbReference>
<evidence type="ECO:0000313" key="2">
    <source>
        <dbReference type="Proteomes" id="UP000007115"/>
    </source>
</evidence>
<dbReference type="InParanoid" id="G9MN49"/>
<dbReference type="GeneID" id="25790096"/>
<gene>
    <name evidence="1" type="ORF">TRIVIDRAFT_200439</name>
</gene>
<evidence type="ECO:0000313" key="1">
    <source>
        <dbReference type="EMBL" id="EHK24141.1"/>
    </source>
</evidence>
<dbReference type="EMBL" id="ABDF02000005">
    <property type="protein sequence ID" value="EHK24141.1"/>
    <property type="molecule type" value="Genomic_DNA"/>
</dbReference>
<organism evidence="1 2">
    <name type="scientific">Hypocrea virens (strain Gv29-8 / FGSC 10586)</name>
    <name type="common">Gliocladium virens</name>
    <name type="synonym">Trichoderma virens</name>
    <dbReference type="NCBI Taxonomy" id="413071"/>
    <lineage>
        <taxon>Eukaryota</taxon>
        <taxon>Fungi</taxon>
        <taxon>Dikarya</taxon>
        <taxon>Ascomycota</taxon>
        <taxon>Pezizomycotina</taxon>
        <taxon>Sordariomycetes</taxon>
        <taxon>Hypocreomycetidae</taxon>
        <taxon>Hypocreales</taxon>
        <taxon>Hypocreaceae</taxon>
        <taxon>Trichoderma</taxon>
    </lineage>
</organism>
<keyword evidence="2" id="KW-1185">Reference proteome</keyword>
<accession>G9MN49</accession>
<dbReference type="VEuPathDB" id="FungiDB:TRIVIDRAFT_200439"/>
<comment type="caution">
    <text evidence="1">The sequence shown here is derived from an EMBL/GenBank/DDBJ whole genome shotgun (WGS) entry which is preliminary data.</text>
</comment>
<protein>
    <submittedName>
        <fullName evidence="1">Uncharacterized protein</fullName>
    </submittedName>
</protein>